<feature type="compositionally biased region" description="Low complexity" evidence="5">
    <location>
        <begin position="192"/>
        <end position="206"/>
    </location>
</feature>
<comment type="similarity">
    <text evidence="1">Belongs to the sigma-70 factor family. ECF subfamily.</text>
</comment>
<dbReference type="GO" id="GO:0016987">
    <property type="term" value="F:sigma factor activity"/>
    <property type="evidence" value="ECO:0007669"/>
    <property type="project" value="UniProtKB-KW"/>
</dbReference>
<evidence type="ECO:0000256" key="2">
    <source>
        <dbReference type="ARBA" id="ARBA00023015"/>
    </source>
</evidence>
<keyword evidence="2" id="KW-0805">Transcription regulation</keyword>
<dbReference type="SUPFAM" id="SSF88659">
    <property type="entry name" value="Sigma3 and sigma4 domains of RNA polymerase sigma factors"/>
    <property type="match status" value="1"/>
</dbReference>
<dbReference type="GO" id="GO:0003677">
    <property type="term" value="F:DNA binding"/>
    <property type="evidence" value="ECO:0007669"/>
    <property type="project" value="InterPro"/>
</dbReference>
<dbReference type="Pfam" id="PF08281">
    <property type="entry name" value="Sigma70_r4_2"/>
    <property type="match status" value="1"/>
</dbReference>
<dbReference type="InterPro" id="IPR039425">
    <property type="entry name" value="RNA_pol_sigma-70-like"/>
</dbReference>
<dbReference type="InterPro" id="IPR013324">
    <property type="entry name" value="RNA_pol_sigma_r3/r4-like"/>
</dbReference>
<evidence type="ECO:0000256" key="3">
    <source>
        <dbReference type="ARBA" id="ARBA00023082"/>
    </source>
</evidence>
<keyword evidence="9" id="KW-1185">Reference proteome</keyword>
<proteinExistence type="inferred from homology"/>
<dbReference type="AlphaFoldDB" id="A0A316A0S6"/>
<dbReference type="InterPro" id="IPR007627">
    <property type="entry name" value="RNA_pol_sigma70_r2"/>
</dbReference>
<dbReference type="RefSeq" id="WP_211319629.1">
    <property type="nucleotide sequence ID" value="NZ_QGDQ01000021.1"/>
</dbReference>
<evidence type="ECO:0000259" key="6">
    <source>
        <dbReference type="Pfam" id="PF04542"/>
    </source>
</evidence>
<feature type="domain" description="RNA polymerase sigma-70 region 2" evidence="6">
    <location>
        <begin position="19"/>
        <end position="82"/>
    </location>
</feature>
<feature type="region of interest" description="Disordered" evidence="5">
    <location>
        <begin position="174"/>
        <end position="212"/>
    </location>
</feature>
<dbReference type="Gene3D" id="1.10.1740.10">
    <property type="match status" value="1"/>
</dbReference>
<evidence type="ECO:0000256" key="1">
    <source>
        <dbReference type="ARBA" id="ARBA00010641"/>
    </source>
</evidence>
<sequence length="212" mass="22670">MHVPPGASPPDPAERLTRLYREHAPRVLGFLLRRGAADAAPDLLSEVFATAWRRVHDVPEPALPWLLGVARNTLAHHWRSQGQQAALALSAAHAAAGDHRLHRGGDGRADVSDTVAERSAVVTALAGLSDEDREVLLLVGWDGLSSSEAAAVFGCAPGAFAVRLHRARRRLERALDPPAWSAPPPPPRPRHAAAPAHTTTRTPARPLALEES</sequence>
<reference evidence="8 9" key="1">
    <citation type="submission" date="2018-03" db="EMBL/GenBank/DDBJ databases">
        <title>Genomic Encyclopedia of Archaeal and Bacterial Type Strains, Phase II (KMG-II): from individual species to whole genera.</title>
        <authorList>
            <person name="Goeker M."/>
        </authorList>
    </citation>
    <scope>NUCLEOTIDE SEQUENCE [LARGE SCALE GENOMIC DNA]</scope>
    <source>
        <strain evidence="8 9">DSM 44889</strain>
    </source>
</reference>
<organism evidence="8 9">
    <name type="scientific">Quadrisphaera granulorum</name>
    <dbReference type="NCBI Taxonomy" id="317664"/>
    <lineage>
        <taxon>Bacteria</taxon>
        <taxon>Bacillati</taxon>
        <taxon>Actinomycetota</taxon>
        <taxon>Actinomycetes</taxon>
        <taxon>Kineosporiales</taxon>
        <taxon>Kineosporiaceae</taxon>
        <taxon>Quadrisphaera</taxon>
    </lineage>
</organism>
<dbReference type="GO" id="GO:0006352">
    <property type="term" value="P:DNA-templated transcription initiation"/>
    <property type="evidence" value="ECO:0007669"/>
    <property type="project" value="InterPro"/>
</dbReference>
<dbReference type="PANTHER" id="PTHR43133:SF25">
    <property type="entry name" value="RNA POLYMERASE SIGMA FACTOR RFAY-RELATED"/>
    <property type="match status" value="1"/>
</dbReference>
<gene>
    <name evidence="8" type="ORF">BXY45_12170</name>
</gene>
<keyword evidence="3" id="KW-0731">Sigma factor</keyword>
<evidence type="ECO:0000256" key="4">
    <source>
        <dbReference type="ARBA" id="ARBA00023163"/>
    </source>
</evidence>
<protein>
    <submittedName>
        <fullName evidence="8">RNA polymerase sigma-70 factor (ECF subfamily)</fullName>
    </submittedName>
</protein>
<evidence type="ECO:0000256" key="5">
    <source>
        <dbReference type="SAM" id="MobiDB-lite"/>
    </source>
</evidence>
<dbReference type="Gene3D" id="1.10.10.10">
    <property type="entry name" value="Winged helix-like DNA-binding domain superfamily/Winged helix DNA-binding domain"/>
    <property type="match status" value="1"/>
</dbReference>
<dbReference type="Proteomes" id="UP000245469">
    <property type="component" value="Unassembled WGS sequence"/>
</dbReference>
<dbReference type="PANTHER" id="PTHR43133">
    <property type="entry name" value="RNA POLYMERASE ECF-TYPE SIGMA FACTO"/>
    <property type="match status" value="1"/>
</dbReference>
<feature type="domain" description="RNA polymerase sigma factor 70 region 4 type 2" evidence="7">
    <location>
        <begin position="120"/>
        <end position="171"/>
    </location>
</feature>
<keyword evidence="4" id="KW-0804">Transcription</keyword>
<dbReference type="InterPro" id="IPR014284">
    <property type="entry name" value="RNA_pol_sigma-70_dom"/>
</dbReference>
<dbReference type="InterPro" id="IPR013249">
    <property type="entry name" value="RNA_pol_sigma70_r4_t2"/>
</dbReference>
<accession>A0A316A0S6</accession>
<dbReference type="EMBL" id="QGDQ01000021">
    <property type="protein sequence ID" value="PWJ51193.1"/>
    <property type="molecule type" value="Genomic_DNA"/>
</dbReference>
<evidence type="ECO:0000313" key="9">
    <source>
        <dbReference type="Proteomes" id="UP000245469"/>
    </source>
</evidence>
<dbReference type="Pfam" id="PF04542">
    <property type="entry name" value="Sigma70_r2"/>
    <property type="match status" value="1"/>
</dbReference>
<dbReference type="InterPro" id="IPR036388">
    <property type="entry name" value="WH-like_DNA-bd_sf"/>
</dbReference>
<evidence type="ECO:0000313" key="8">
    <source>
        <dbReference type="EMBL" id="PWJ51193.1"/>
    </source>
</evidence>
<dbReference type="InterPro" id="IPR013325">
    <property type="entry name" value="RNA_pol_sigma_r2"/>
</dbReference>
<name>A0A316A0S6_9ACTN</name>
<dbReference type="NCBIfam" id="TIGR02937">
    <property type="entry name" value="sigma70-ECF"/>
    <property type="match status" value="1"/>
</dbReference>
<evidence type="ECO:0000259" key="7">
    <source>
        <dbReference type="Pfam" id="PF08281"/>
    </source>
</evidence>
<comment type="caution">
    <text evidence="8">The sequence shown here is derived from an EMBL/GenBank/DDBJ whole genome shotgun (WGS) entry which is preliminary data.</text>
</comment>
<dbReference type="SUPFAM" id="SSF88946">
    <property type="entry name" value="Sigma2 domain of RNA polymerase sigma factors"/>
    <property type="match status" value="1"/>
</dbReference>